<gene>
    <name evidence="6" type="ORF">KP79_PYT16825</name>
</gene>
<dbReference type="Pfam" id="PF07162">
    <property type="entry name" value="B9-C2"/>
    <property type="match status" value="1"/>
</dbReference>
<protein>
    <submittedName>
        <fullName evidence="6">Meckel syndrome type 1 protein</fullName>
    </submittedName>
</protein>
<dbReference type="STRING" id="6573.A0A210PUU5"/>
<reference evidence="6 7" key="1">
    <citation type="journal article" date="2017" name="Nat. Ecol. Evol.">
        <title>Scallop genome provides insights into evolution of bilaterian karyotype and development.</title>
        <authorList>
            <person name="Wang S."/>
            <person name="Zhang J."/>
            <person name="Jiao W."/>
            <person name="Li J."/>
            <person name="Xun X."/>
            <person name="Sun Y."/>
            <person name="Guo X."/>
            <person name="Huan P."/>
            <person name="Dong B."/>
            <person name="Zhang L."/>
            <person name="Hu X."/>
            <person name="Sun X."/>
            <person name="Wang J."/>
            <person name="Zhao C."/>
            <person name="Wang Y."/>
            <person name="Wang D."/>
            <person name="Huang X."/>
            <person name="Wang R."/>
            <person name="Lv J."/>
            <person name="Li Y."/>
            <person name="Zhang Z."/>
            <person name="Liu B."/>
            <person name="Lu W."/>
            <person name="Hui Y."/>
            <person name="Liang J."/>
            <person name="Zhou Z."/>
            <person name="Hou R."/>
            <person name="Li X."/>
            <person name="Liu Y."/>
            <person name="Li H."/>
            <person name="Ning X."/>
            <person name="Lin Y."/>
            <person name="Zhao L."/>
            <person name="Xing Q."/>
            <person name="Dou J."/>
            <person name="Li Y."/>
            <person name="Mao J."/>
            <person name="Guo H."/>
            <person name="Dou H."/>
            <person name="Li T."/>
            <person name="Mu C."/>
            <person name="Jiang W."/>
            <person name="Fu Q."/>
            <person name="Fu X."/>
            <person name="Miao Y."/>
            <person name="Liu J."/>
            <person name="Yu Q."/>
            <person name="Li R."/>
            <person name="Liao H."/>
            <person name="Li X."/>
            <person name="Kong Y."/>
            <person name="Jiang Z."/>
            <person name="Chourrout D."/>
            <person name="Li R."/>
            <person name="Bao Z."/>
        </authorList>
    </citation>
    <scope>NUCLEOTIDE SEQUENCE [LARGE SCALE GENOMIC DNA]</scope>
    <source>
        <strain evidence="6 7">PY_sf001</strain>
    </source>
</reference>
<keyword evidence="2" id="KW-0963">Cytoplasm</keyword>
<dbReference type="EMBL" id="NEDP02005476">
    <property type="protein sequence ID" value="OWF40270.1"/>
    <property type="molecule type" value="Genomic_DNA"/>
</dbReference>
<keyword evidence="3" id="KW-0970">Cilium biogenesis/degradation</keyword>
<name>A0A210PUU5_MIZYE</name>
<keyword evidence="5" id="KW-0966">Cell projection</keyword>
<evidence type="ECO:0000256" key="5">
    <source>
        <dbReference type="ARBA" id="ARBA00023273"/>
    </source>
</evidence>
<proteinExistence type="predicted"/>
<accession>A0A210PUU5</accession>
<dbReference type="GO" id="GO:0036038">
    <property type="term" value="C:MKS complex"/>
    <property type="evidence" value="ECO:0007669"/>
    <property type="project" value="TreeGrafter"/>
</dbReference>
<comment type="caution">
    <text evidence="6">The sequence shown here is derived from an EMBL/GenBank/DDBJ whole genome shotgun (WGS) entry which is preliminary data.</text>
</comment>
<evidence type="ECO:0000256" key="2">
    <source>
        <dbReference type="ARBA" id="ARBA00022490"/>
    </source>
</evidence>
<dbReference type="Proteomes" id="UP000242188">
    <property type="component" value="Unassembled WGS sequence"/>
</dbReference>
<evidence type="ECO:0000313" key="6">
    <source>
        <dbReference type="EMBL" id="OWF40270.1"/>
    </source>
</evidence>
<comment type="subcellular location">
    <subcellularLocation>
        <location evidence="1">Cytoplasm</location>
        <location evidence="1">Cytoskeleton</location>
        <location evidence="1">Cilium basal body</location>
    </subcellularLocation>
</comment>
<evidence type="ECO:0000256" key="1">
    <source>
        <dbReference type="ARBA" id="ARBA00004120"/>
    </source>
</evidence>
<keyword evidence="7" id="KW-1185">Reference proteome</keyword>
<dbReference type="PANTHER" id="PTHR12968:SF4">
    <property type="entry name" value="TECTONIC-LIKE COMPLEX MEMBER MKS1"/>
    <property type="match status" value="1"/>
</dbReference>
<keyword evidence="4" id="KW-0206">Cytoskeleton</keyword>
<dbReference type="InterPro" id="IPR010796">
    <property type="entry name" value="C2_B9-type_dom"/>
</dbReference>
<evidence type="ECO:0000313" key="7">
    <source>
        <dbReference type="Proteomes" id="UP000242188"/>
    </source>
</evidence>
<evidence type="ECO:0000256" key="3">
    <source>
        <dbReference type="ARBA" id="ARBA00022794"/>
    </source>
</evidence>
<evidence type="ECO:0000256" key="4">
    <source>
        <dbReference type="ARBA" id="ARBA00023212"/>
    </source>
</evidence>
<dbReference type="OrthoDB" id="10263520at2759"/>
<dbReference type="GO" id="GO:0060271">
    <property type="term" value="P:cilium assembly"/>
    <property type="evidence" value="ECO:0007669"/>
    <property type="project" value="TreeGrafter"/>
</dbReference>
<sequence length="513" mass="59543">MADLYEPDLGAAYYRSNDPVKNLNISVKLERVTSSSIVPQQADEKEDQNVEMQNMSDEVQKDEEEKVFHWQEKIFCLREVDLYSNEANCEGVMEKKYHRDVTEILDKGKPNNRLFSYVDHDKFSQHDETIKYLTTSANEKPSLLSEKMANLRRRKVGGGKKEVNRDVGFVPKINTVDYDPSDELRNRNHIMAAPMQVHYIMADLSRREEGNGTKEEEAVLCTVQIDANGVISLQPDFNKGKKPYVVENNIKGDVFEYTIEHSSKTMNRQEQDKEQKMYREVYSRHADFLQACVGEDFELPPMGVLRLLVYGEMECARDFEYDDLYLHFFVDLPKHWTADRSQQLSWVTQTCKTKVERRDNVAYFSFPFNFELFYKDTSIREQDKEPLPHFPIIMVEVLSLDMWNRFRTEGYTYINIPTHPGTYKENARCWRPIGRSAAAELRRFFIGGSPELEDITYTAVPSTFQGSHLSKYGFRTESTGTVKAKLNVILQSQGFMEKKANKKTLGNLLDNLG</sequence>
<organism evidence="6 7">
    <name type="scientific">Mizuhopecten yessoensis</name>
    <name type="common">Japanese scallop</name>
    <name type="synonym">Patinopecten yessoensis</name>
    <dbReference type="NCBI Taxonomy" id="6573"/>
    <lineage>
        <taxon>Eukaryota</taxon>
        <taxon>Metazoa</taxon>
        <taxon>Spiralia</taxon>
        <taxon>Lophotrochozoa</taxon>
        <taxon>Mollusca</taxon>
        <taxon>Bivalvia</taxon>
        <taxon>Autobranchia</taxon>
        <taxon>Pteriomorphia</taxon>
        <taxon>Pectinida</taxon>
        <taxon>Pectinoidea</taxon>
        <taxon>Pectinidae</taxon>
        <taxon>Mizuhopecten</taxon>
    </lineage>
</organism>
<dbReference type="PROSITE" id="PS51381">
    <property type="entry name" value="C2_B9"/>
    <property type="match status" value="1"/>
</dbReference>
<dbReference type="PANTHER" id="PTHR12968">
    <property type="entry name" value="B9 DOMAIN-CONTAINING"/>
    <property type="match status" value="1"/>
</dbReference>
<dbReference type="AlphaFoldDB" id="A0A210PUU5"/>